<name>A0A7S0VXV5_9CHLO</name>
<organism evidence="1">
    <name type="scientific">Polytomella parva</name>
    <dbReference type="NCBI Taxonomy" id="51329"/>
    <lineage>
        <taxon>Eukaryota</taxon>
        <taxon>Viridiplantae</taxon>
        <taxon>Chlorophyta</taxon>
        <taxon>core chlorophytes</taxon>
        <taxon>Chlorophyceae</taxon>
        <taxon>CS clade</taxon>
        <taxon>Chlamydomonadales</taxon>
        <taxon>Chlamydomonadaceae</taxon>
        <taxon>Polytomella</taxon>
    </lineage>
</organism>
<sequence>MWRVCRQKHRNEFPVSQDVADAWVFVERNVICQQLCIARCIHAFDECREFIDIARSSENFSIYHALVKDRKEQCHSIVEVLLQRDMQSLLILSESERGLHIEIERRFVDRHDVVPSVRNFKRSEVRPFLIYGIQTDSGGEAPLPRVL</sequence>
<reference evidence="1" key="1">
    <citation type="submission" date="2021-01" db="EMBL/GenBank/DDBJ databases">
        <authorList>
            <person name="Corre E."/>
            <person name="Pelletier E."/>
            <person name="Niang G."/>
            <person name="Scheremetjew M."/>
            <person name="Finn R."/>
            <person name="Kale V."/>
            <person name="Holt S."/>
            <person name="Cochrane G."/>
            <person name="Meng A."/>
            <person name="Brown T."/>
            <person name="Cohen L."/>
        </authorList>
    </citation>
    <scope>NUCLEOTIDE SEQUENCE</scope>
    <source>
        <strain evidence="1">SAG 63-3</strain>
    </source>
</reference>
<dbReference type="AlphaFoldDB" id="A0A7S0VXV5"/>
<accession>A0A7S0VXV5</accession>
<evidence type="ECO:0000313" key="1">
    <source>
        <dbReference type="EMBL" id="CAD8793348.1"/>
    </source>
</evidence>
<dbReference type="EMBL" id="HBFM01034288">
    <property type="protein sequence ID" value="CAD8793348.1"/>
    <property type="molecule type" value="Transcribed_RNA"/>
</dbReference>
<proteinExistence type="predicted"/>
<gene>
    <name evidence="1" type="ORF">PPAR00522_LOCUS22325</name>
</gene>
<protein>
    <submittedName>
        <fullName evidence="1">Uncharacterized protein</fullName>
    </submittedName>
</protein>